<dbReference type="GO" id="GO:0016020">
    <property type="term" value="C:membrane"/>
    <property type="evidence" value="ECO:0007669"/>
    <property type="project" value="TreeGrafter"/>
</dbReference>
<comment type="similarity">
    <text evidence="1 3">Belongs to the short-chain dehydrogenases/reductases (SDR) family.</text>
</comment>
<comment type="caution">
    <text evidence="5">The sequence shown here is derived from an EMBL/GenBank/DDBJ whole genome shotgun (WGS) entry which is preliminary data.</text>
</comment>
<dbReference type="PANTHER" id="PTHR44196">
    <property type="entry name" value="DEHYDROGENASE/REDUCTASE SDR FAMILY MEMBER 7B"/>
    <property type="match status" value="1"/>
</dbReference>
<evidence type="ECO:0000256" key="3">
    <source>
        <dbReference type="RuleBase" id="RU000363"/>
    </source>
</evidence>
<dbReference type="InterPro" id="IPR002347">
    <property type="entry name" value="SDR_fam"/>
</dbReference>
<reference evidence="5" key="1">
    <citation type="submission" date="2021-02" db="EMBL/GenBank/DDBJ databases">
        <title>PHA producing bacteria isolated from coastal sediment in Guangdong, Shenzhen.</title>
        <authorList>
            <person name="Zheng W."/>
            <person name="Yu S."/>
            <person name="Huang Y."/>
        </authorList>
    </citation>
    <scope>NUCLEOTIDE SEQUENCE</scope>
    <source>
        <strain evidence="5">TN14-10</strain>
    </source>
</reference>
<name>A0A939DH02_9GAMM</name>
<evidence type="ECO:0000259" key="4">
    <source>
        <dbReference type="SMART" id="SM00822"/>
    </source>
</evidence>
<accession>A0A939DH02</accession>
<protein>
    <submittedName>
        <fullName evidence="5">SDR family oxidoreductase</fullName>
    </submittedName>
</protein>
<gene>
    <name evidence="5" type="ORF">JYP50_15925</name>
</gene>
<dbReference type="CDD" id="cd05233">
    <property type="entry name" value="SDR_c"/>
    <property type="match status" value="1"/>
</dbReference>
<dbReference type="PANTHER" id="PTHR44196:SF1">
    <property type="entry name" value="DEHYDROGENASE_REDUCTASE SDR FAMILY MEMBER 7B"/>
    <property type="match status" value="1"/>
</dbReference>
<dbReference type="Pfam" id="PF00106">
    <property type="entry name" value="adh_short"/>
    <property type="match status" value="1"/>
</dbReference>
<dbReference type="EMBL" id="JAFKCZ010000012">
    <property type="protein sequence ID" value="MBN7798098.1"/>
    <property type="molecule type" value="Genomic_DNA"/>
</dbReference>
<dbReference type="PRINTS" id="PR00081">
    <property type="entry name" value="GDHRDH"/>
</dbReference>
<keyword evidence="6" id="KW-1185">Reference proteome</keyword>
<dbReference type="Proteomes" id="UP000664303">
    <property type="component" value="Unassembled WGS sequence"/>
</dbReference>
<proteinExistence type="inferred from homology"/>
<dbReference type="InterPro" id="IPR057326">
    <property type="entry name" value="KR_dom"/>
</dbReference>
<dbReference type="PRINTS" id="PR00080">
    <property type="entry name" value="SDRFAMILY"/>
</dbReference>
<organism evidence="5 6">
    <name type="scientific">Parahaliea mediterranea</name>
    <dbReference type="NCBI Taxonomy" id="651086"/>
    <lineage>
        <taxon>Bacteria</taxon>
        <taxon>Pseudomonadati</taxon>
        <taxon>Pseudomonadota</taxon>
        <taxon>Gammaproteobacteria</taxon>
        <taxon>Cellvibrionales</taxon>
        <taxon>Halieaceae</taxon>
        <taxon>Parahaliea</taxon>
    </lineage>
</organism>
<feature type="domain" description="Ketoreductase" evidence="4">
    <location>
        <begin position="6"/>
        <end position="210"/>
    </location>
</feature>
<dbReference type="InterPro" id="IPR020904">
    <property type="entry name" value="Sc_DH/Rdtase_CS"/>
</dbReference>
<evidence type="ECO:0000256" key="1">
    <source>
        <dbReference type="ARBA" id="ARBA00006484"/>
    </source>
</evidence>
<dbReference type="SMART" id="SM00822">
    <property type="entry name" value="PKS_KR"/>
    <property type="match status" value="1"/>
</dbReference>
<dbReference type="PROSITE" id="PS00061">
    <property type="entry name" value="ADH_SHORT"/>
    <property type="match status" value="1"/>
</dbReference>
<evidence type="ECO:0000313" key="6">
    <source>
        <dbReference type="Proteomes" id="UP000664303"/>
    </source>
</evidence>
<dbReference type="AlphaFoldDB" id="A0A939DH02"/>
<dbReference type="GO" id="GO:0016491">
    <property type="term" value="F:oxidoreductase activity"/>
    <property type="evidence" value="ECO:0007669"/>
    <property type="project" value="UniProtKB-KW"/>
</dbReference>
<evidence type="ECO:0000256" key="2">
    <source>
        <dbReference type="ARBA" id="ARBA00023002"/>
    </source>
</evidence>
<dbReference type="RefSeq" id="WP_206561544.1">
    <property type="nucleotide sequence ID" value="NZ_JAFKCZ010000012.1"/>
</dbReference>
<dbReference type="Gene3D" id="3.40.50.720">
    <property type="entry name" value="NAD(P)-binding Rossmann-like Domain"/>
    <property type="match status" value="1"/>
</dbReference>
<sequence>MDIAGKRILLTGATGGLGRALAVRLADRDVELVLVGRKRAALDEQLGALPAGNHQSVLADIASVDGRRAVVDAVGGSLDGLINCAGVNTFGLFADQCADDLERLLRVNVIAAVELIRDLLPVLGQRKSLVVNVGSTFGTIGYPGYTAYCASKFALRGFTEALARELADSSVRVCYFAPRAIRTPMNDANIEAMNAELGNTMDTPERVADSLVKFLEQGRARRHVGWPERLFVTLNALLPGIVDGALAKNLPVIQRHCRGDGASSLSPPG</sequence>
<evidence type="ECO:0000313" key="5">
    <source>
        <dbReference type="EMBL" id="MBN7798098.1"/>
    </source>
</evidence>
<dbReference type="NCBIfam" id="NF006565">
    <property type="entry name" value="PRK09072.1"/>
    <property type="match status" value="1"/>
</dbReference>
<dbReference type="SUPFAM" id="SSF51735">
    <property type="entry name" value="NAD(P)-binding Rossmann-fold domains"/>
    <property type="match status" value="1"/>
</dbReference>
<keyword evidence="2" id="KW-0560">Oxidoreductase</keyword>
<dbReference type="InterPro" id="IPR036291">
    <property type="entry name" value="NAD(P)-bd_dom_sf"/>
</dbReference>